<dbReference type="PANTHER" id="PTHR10015:SF427">
    <property type="entry name" value="HEAT SHOCK FACTOR PROTEIN"/>
    <property type="match status" value="1"/>
</dbReference>
<name>A0A7S3Y9Y2_HETAK</name>
<evidence type="ECO:0000259" key="6">
    <source>
        <dbReference type="SMART" id="SM00415"/>
    </source>
</evidence>
<dbReference type="GO" id="GO:0043565">
    <property type="term" value="F:sequence-specific DNA binding"/>
    <property type="evidence" value="ECO:0007669"/>
    <property type="project" value="InterPro"/>
</dbReference>
<feature type="region of interest" description="Disordered" evidence="5">
    <location>
        <begin position="133"/>
        <end position="244"/>
    </location>
</feature>
<dbReference type="InterPro" id="IPR036390">
    <property type="entry name" value="WH_DNA-bd_sf"/>
</dbReference>
<evidence type="ECO:0000256" key="2">
    <source>
        <dbReference type="ARBA" id="ARBA00023125"/>
    </source>
</evidence>
<keyword evidence="3" id="KW-0539">Nucleus</keyword>
<feature type="region of interest" description="Disordered" evidence="5">
    <location>
        <begin position="257"/>
        <end position="276"/>
    </location>
</feature>
<evidence type="ECO:0000313" key="7">
    <source>
        <dbReference type="EMBL" id="CAE0645450.1"/>
    </source>
</evidence>
<comment type="subcellular location">
    <subcellularLocation>
        <location evidence="1">Nucleus</location>
    </subcellularLocation>
</comment>
<proteinExistence type="inferred from homology"/>
<protein>
    <recommendedName>
        <fullName evidence="6">HSF-type DNA-binding domain-containing protein</fullName>
    </recommendedName>
</protein>
<dbReference type="PANTHER" id="PTHR10015">
    <property type="entry name" value="HEAT SHOCK TRANSCRIPTION FACTOR"/>
    <property type="match status" value="1"/>
</dbReference>
<keyword evidence="2" id="KW-0238">DNA-binding</keyword>
<organism evidence="7">
    <name type="scientific">Heterosigma akashiwo</name>
    <name type="common">Chromophytic alga</name>
    <name type="synonym">Heterosigma carterae</name>
    <dbReference type="NCBI Taxonomy" id="2829"/>
    <lineage>
        <taxon>Eukaryota</taxon>
        <taxon>Sar</taxon>
        <taxon>Stramenopiles</taxon>
        <taxon>Ochrophyta</taxon>
        <taxon>Raphidophyceae</taxon>
        <taxon>Chattonellales</taxon>
        <taxon>Chattonellaceae</taxon>
        <taxon>Heterosigma</taxon>
    </lineage>
</organism>
<sequence length="415" mass="45493">MKRTTELAKMGDHSQENCKGELCISITGSPTSESIVAEKPAADCLPPDFLKKLVEILSHENSSIIQWDKGQILIFSPDKLCEQILGKHFRHSKYTSFQRQLNYFGFKKRKGKGKDGCCVYECRELIGCSSPSSILGRRRRTPKPSPAPSASGSAAGTPAVGTPLLPGTPVGGSPRPGSPRAPVNPSLMPSRGLNFSWDNQKLSGPPYQEGSPLTKKRRRGALPGHQAPTGSSPLEGYRRGHHLPVPPTVLREKLAGLLPPPEPRRQPQEPPPHPSLISPVDTDFFVNATPLQVSVPVQDKDYWIQTAEFREANRQAGFREAYQQGTPAAAEEASYTEQLYSLSKIEEDTIPWQGTPGEAREFLRVEAQASHQQQEGGILVAAQQDQSESGDPFSTRNVWQDQELLMALFSNDDAS</sequence>
<dbReference type="SUPFAM" id="SSF46785">
    <property type="entry name" value="Winged helix' DNA-binding domain"/>
    <property type="match status" value="1"/>
</dbReference>
<dbReference type="Gene3D" id="1.10.10.10">
    <property type="entry name" value="Winged helix-like DNA-binding domain superfamily/Winged helix DNA-binding domain"/>
    <property type="match status" value="1"/>
</dbReference>
<dbReference type="GO" id="GO:0003700">
    <property type="term" value="F:DNA-binding transcription factor activity"/>
    <property type="evidence" value="ECO:0007669"/>
    <property type="project" value="InterPro"/>
</dbReference>
<dbReference type="EMBL" id="HBIU01052280">
    <property type="protein sequence ID" value="CAE0645450.1"/>
    <property type="molecule type" value="Transcribed_RNA"/>
</dbReference>
<dbReference type="AlphaFoldDB" id="A0A7S3Y9Y2"/>
<evidence type="ECO:0000256" key="3">
    <source>
        <dbReference type="ARBA" id="ARBA00023242"/>
    </source>
</evidence>
<evidence type="ECO:0000256" key="1">
    <source>
        <dbReference type="ARBA" id="ARBA00004123"/>
    </source>
</evidence>
<feature type="domain" description="HSF-type DNA-binding" evidence="6">
    <location>
        <begin position="45"/>
        <end position="324"/>
    </location>
</feature>
<accession>A0A7S3Y9Y2</accession>
<evidence type="ECO:0000256" key="5">
    <source>
        <dbReference type="SAM" id="MobiDB-lite"/>
    </source>
</evidence>
<feature type="compositionally biased region" description="Low complexity" evidence="5">
    <location>
        <begin position="148"/>
        <end position="183"/>
    </location>
</feature>
<reference evidence="7" key="1">
    <citation type="submission" date="2021-01" db="EMBL/GenBank/DDBJ databases">
        <authorList>
            <person name="Corre E."/>
            <person name="Pelletier E."/>
            <person name="Niang G."/>
            <person name="Scheremetjew M."/>
            <person name="Finn R."/>
            <person name="Kale V."/>
            <person name="Holt S."/>
            <person name="Cochrane G."/>
            <person name="Meng A."/>
            <person name="Brown T."/>
            <person name="Cohen L."/>
        </authorList>
    </citation>
    <scope>NUCLEOTIDE SEQUENCE</scope>
    <source>
        <strain evidence="7">CCMP3107</strain>
    </source>
</reference>
<gene>
    <name evidence="7" type="ORF">HAKA00212_LOCUS23098</name>
</gene>
<dbReference type="SMART" id="SM00415">
    <property type="entry name" value="HSF"/>
    <property type="match status" value="1"/>
</dbReference>
<dbReference type="GO" id="GO:0005634">
    <property type="term" value="C:nucleus"/>
    <property type="evidence" value="ECO:0007669"/>
    <property type="project" value="UniProtKB-SubCell"/>
</dbReference>
<dbReference type="InterPro" id="IPR000232">
    <property type="entry name" value="HSF_DNA-bd"/>
</dbReference>
<comment type="similarity">
    <text evidence="4">Belongs to the HSF family.</text>
</comment>
<evidence type="ECO:0000256" key="4">
    <source>
        <dbReference type="RuleBase" id="RU004020"/>
    </source>
</evidence>
<dbReference type="Pfam" id="PF00447">
    <property type="entry name" value="HSF_DNA-bind"/>
    <property type="match status" value="1"/>
</dbReference>
<dbReference type="InterPro" id="IPR036388">
    <property type="entry name" value="WH-like_DNA-bd_sf"/>
</dbReference>